<feature type="transmembrane region" description="Helical" evidence="5">
    <location>
        <begin position="233"/>
        <end position="266"/>
    </location>
</feature>
<evidence type="ECO:0000256" key="4">
    <source>
        <dbReference type="ARBA" id="ARBA00023136"/>
    </source>
</evidence>
<evidence type="ECO:0000256" key="1">
    <source>
        <dbReference type="ARBA" id="ARBA00004141"/>
    </source>
</evidence>
<dbReference type="RefSeq" id="WP_119114597.1">
    <property type="nucleotide sequence ID" value="NZ_CBCSEO010000028.1"/>
</dbReference>
<dbReference type="OrthoDB" id="2957833at2"/>
<evidence type="ECO:0000313" key="7">
    <source>
        <dbReference type="EMBL" id="RID82139.1"/>
    </source>
</evidence>
<dbReference type="GO" id="GO:0016874">
    <property type="term" value="F:ligase activity"/>
    <property type="evidence" value="ECO:0007669"/>
    <property type="project" value="UniProtKB-KW"/>
</dbReference>
<feature type="transmembrane region" description="Helical" evidence="5">
    <location>
        <begin position="7"/>
        <end position="40"/>
    </location>
</feature>
<comment type="subcellular location">
    <subcellularLocation>
        <location evidence="1">Membrane</location>
        <topology evidence="1">Multi-pass membrane protein</topology>
    </subcellularLocation>
</comment>
<accession>A0A398AWU9</accession>
<feature type="transmembrane region" description="Helical" evidence="5">
    <location>
        <begin position="426"/>
        <end position="447"/>
    </location>
</feature>
<feature type="transmembrane region" description="Helical" evidence="5">
    <location>
        <begin position="391"/>
        <end position="414"/>
    </location>
</feature>
<name>A0A398AWU9_9BACI</name>
<keyword evidence="7" id="KW-0436">Ligase</keyword>
<feature type="transmembrane region" description="Helical" evidence="5">
    <location>
        <begin position="123"/>
        <end position="141"/>
    </location>
</feature>
<evidence type="ECO:0000256" key="3">
    <source>
        <dbReference type="ARBA" id="ARBA00022989"/>
    </source>
</evidence>
<dbReference type="InterPro" id="IPR007016">
    <property type="entry name" value="O-antigen_ligase-rel_domated"/>
</dbReference>
<feature type="transmembrane region" description="Helical" evidence="5">
    <location>
        <begin position="198"/>
        <end position="221"/>
    </location>
</feature>
<dbReference type="PANTHER" id="PTHR37422:SF13">
    <property type="entry name" value="LIPOPOLYSACCHARIDE BIOSYNTHESIS PROTEIN PA4999-RELATED"/>
    <property type="match status" value="1"/>
</dbReference>
<evidence type="ECO:0000256" key="2">
    <source>
        <dbReference type="ARBA" id="ARBA00022692"/>
    </source>
</evidence>
<feature type="transmembrane region" description="Helical" evidence="5">
    <location>
        <begin position="453"/>
        <end position="469"/>
    </location>
</feature>
<keyword evidence="3 5" id="KW-1133">Transmembrane helix</keyword>
<evidence type="ECO:0000256" key="5">
    <source>
        <dbReference type="SAM" id="Phobius"/>
    </source>
</evidence>
<dbReference type="Proteomes" id="UP000265816">
    <property type="component" value="Unassembled WGS sequence"/>
</dbReference>
<dbReference type="InterPro" id="IPR051533">
    <property type="entry name" value="WaaL-like"/>
</dbReference>
<keyword evidence="2 5" id="KW-0812">Transmembrane</keyword>
<feature type="transmembrane region" description="Helical" evidence="5">
    <location>
        <begin position="93"/>
        <end position="116"/>
    </location>
</feature>
<feature type="transmembrane region" description="Helical" evidence="5">
    <location>
        <begin position="153"/>
        <end position="171"/>
    </location>
</feature>
<gene>
    <name evidence="7" type="ORF">D1970_19850</name>
</gene>
<dbReference type="AlphaFoldDB" id="A0A398AWU9"/>
<dbReference type="Pfam" id="PF04932">
    <property type="entry name" value="Wzy_C"/>
    <property type="match status" value="1"/>
</dbReference>
<evidence type="ECO:0000313" key="8">
    <source>
        <dbReference type="Proteomes" id="UP000265816"/>
    </source>
</evidence>
<reference evidence="7 8" key="1">
    <citation type="submission" date="2018-08" db="EMBL/GenBank/DDBJ databases">
        <title>Bacillus jemisoniae sp. nov., Bacillus chryseoplanitiae sp. nov., Bacillus resnikiae sp. nov., and Bacillus frankliniae sp. nov., isolated from Viking spacecraft and associated surfaces.</title>
        <authorList>
            <person name="Seuylemezian A."/>
            <person name="Vaishampayan P."/>
        </authorList>
    </citation>
    <scope>NUCLEOTIDE SEQUENCE [LARGE SCALE GENOMIC DNA]</scope>
    <source>
        <strain evidence="7 8">JJ-247</strain>
    </source>
</reference>
<dbReference type="GO" id="GO:0016020">
    <property type="term" value="C:membrane"/>
    <property type="evidence" value="ECO:0007669"/>
    <property type="project" value="UniProtKB-SubCell"/>
</dbReference>
<proteinExistence type="predicted"/>
<protein>
    <submittedName>
        <fullName evidence="7">O-antigen ligase family protein</fullName>
    </submittedName>
</protein>
<keyword evidence="4 5" id="KW-0472">Membrane</keyword>
<feature type="transmembrane region" description="Helical" evidence="5">
    <location>
        <begin position="70"/>
        <end position="87"/>
    </location>
</feature>
<feature type="domain" description="O-antigen ligase-related" evidence="6">
    <location>
        <begin position="236"/>
        <end position="406"/>
    </location>
</feature>
<comment type="caution">
    <text evidence="7">The sequence shown here is derived from an EMBL/GenBank/DDBJ whole genome shotgun (WGS) entry which is preliminary data.</text>
</comment>
<feature type="transmembrane region" description="Helical" evidence="5">
    <location>
        <begin position="273"/>
        <end position="291"/>
    </location>
</feature>
<sequence length="476" mass="53630">MEFIRKYGLIVSVALLIFSLLFPGTVVGLAVTLLIVGMLVLNPKQGILFLIVYFPVRPFLIEVNDSIKFVGDLLIILLFIKCLPYYFKNKGEWKQGIVFIAGFLAFCAIGAASALLTGVSIGAIVFQLRAFLITFLLIFVVRSLDITKKDVISFLWVTILMAVLLSVHGIIEKVSLRTMFLPKSWENMHLAETNRMRIYGLIGNPNVLATYLSIAFIFTLYLKRIVQNKQVLITAFSVLIFGAFILTYSRGTIIALGVGLVVYLFLSRDWKIFKPLLLSLVLSLPLVYYPVVQLTTYMENHSEKHQSDKELREKNGDFSQRMNEAFNKDTIKKSTAWGRLYVVNRGFEIFKEHPVIGTGFGTYGDSASLAYSSPIYERYKIPENLYSDNQFIQVIVQTGAMGVVTFAVFILGMVGSLWKRRKENAAAIALIAILAGGFAAGMFYNIFEDKTFTLYYYILIGFVLNSMVARNGTMKR</sequence>
<evidence type="ECO:0000259" key="6">
    <source>
        <dbReference type="Pfam" id="PF04932"/>
    </source>
</evidence>
<keyword evidence="8" id="KW-1185">Reference proteome</keyword>
<organism evidence="7 8">
    <name type="scientific">Mesobacillus zeae</name>
    <dbReference type="NCBI Taxonomy" id="1917180"/>
    <lineage>
        <taxon>Bacteria</taxon>
        <taxon>Bacillati</taxon>
        <taxon>Bacillota</taxon>
        <taxon>Bacilli</taxon>
        <taxon>Bacillales</taxon>
        <taxon>Bacillaceae</taxon>
        <taxon>Mesobacillus</taxon>
    </lineage>
</organism>
<dbReference type="PANTHER" id="PTHR37422">
    <property type="entry name" value="TEICHURONIC ACID BIOSYNTHESIS PROTEIN TUAE"/>
    <property type="match status" value="1"/>
</dbReference>
<dbReference type="EMBL" id="QWVT01000041">
    <property type="protein sequence ID" value="RID82139.1"/>
    <property type="molecule type" value="Genomic_DNA"/>
</dbReference>